<proteinExistence type="predicted"/>
<reference evidence="1" key="1">
    <citation type="submission" date="2020-10" db="EMBL/GenBank/DDBJ databases">
        <authorList>
            <person name="Gilroy R."/>
        </authorList>
    </citation>
    <scope>NUCLEOTIDE SEQUENCE</scope>
    <source>
        <strain evidence="1">ChiGjej2B2-12916</strain>
    </source>
</reference>
<dbReference type="EMBL" id="DVFO01000010">
    <property type="protein sequence ID" value="HIQ60216.1"/>
    <property type="molecule type" value="Genomic_DNA"/>
</dbReference>
<accession>A0A9D1CFP3</accession>
<sequence>MDFMSPVFCYDHIENVPVVYTGDWESGVTYTQGRDNEFFGTSPEVVEAWEKLKAEMLQKYPR</sequence>
<reference evidence="1" key="2">
    <citation type="journal article" date="2021" name="PeerJ">
        <title>Extensive microbial diversity within the chicken gut microbiome revealed by metagenomics and culture.</title>
        <authorList>
            <person name="Gilroy R."/>
            <person name="Ravi A."/>
            <person name="Getino M."/>
            <person name="Pursley I."/>
            <person name="Horton D.L."/>
            <person name="Alikhan N.F."/>
            <person name="Baker D."/>
            <person name="Gharbi K."/>
            <person name="Hall N."/>
            <person name="Watson M."/>
            <person name="Adriaenssens E.M."/>
            <person name="Foster-Nyarko E."/>
            <person name="Jarju S."/>
            <person name="Secka A."/>
            <person name="Antonio M."/>
            <person name="Oren A."/>
            <person name="Chaudhuri R.R."/>
            <person name="La Ragione R."/>
            <person name="Hildebrand F."/>
            <person name="Pallen M.J."/>
        </authorList>
    </citation>
    <scope>NUCLEOTIDE SEQUENCE</scope>
    <source>
        <strain evidence="1">ChiGjej2B2-12916</strain>
    </source>
</reference>
<dbReference type="Proteomes" id="UP000886879">
    <property type="component" value="Unassembled WGS sequence"/>
</dbReference>
<protein>
    <submittedName>
        <fullName evidence="1">Uncharacterized protein</fullName>
    </submittedName>
</protein>
<dbReference type="AlphaFoldDB" id="A0A9D1CFP3"/>
<comment type="caution">
    <text evidence="1">The sequence shown here is derived from an EMBL/GenBank/DDBJ whole genome shotgun (WGS) entry which is preliminary data.</text>
</comment>
<evidence type="ECO:0000313" key="1">
    <source>
        <dbReference type="EMBL" id="HIQ60216.1"/>
    </source>
</evidence>
<organism evidence="1 2">
    <name type="scientific">Candidatus Enterenecus faecium</name>
    <dbReference type="NCBI Taxonomy" id="2840780"/>
    <lineage>
        <taxon>Bacteria</taxon>
        <taxon>Bacillati</taxon>
        <taxon>Bacillota</taxon>
        <taxon>Clostridia</taxon>
        <taxon>Eubacteriales</taxon>
        <taxon>Candidatus Enterenecus</taxon>
    </lineage>
</organism>
<name>A0A9D1CFP3_9FIRM</name>
<gene>
    <name evidence="1" type="ORF">IAD31_01245</name>
</gene>
<evidence type="ECO:0000313" key="2">
    <source>
        <dbReference type="Proteomes" id="UP000886879"/>
    </source>
</evidence>